<dbReference type="EMBL" id="JEOB01000004">
    <property type="protein sequence ID" value="EXM38078.1"/>
    <property type="molecule type" value="Genomic_DNA"/>
</dbReference>
<keyword evidence="4 6" id="KW-0368">Histidine biosynthesis</keyword>
<evidence type="ECO:0000313" key="9">
    <source>
        <dbReference type="Proteomes" id="UP000021369"/>
    </source>
</evidence>
<name>A0A011VU04_RUMAL</name>
<dbReference type="InterPro" id="IPR020565">
    <property type="entry name" value="ImidazoleglycerP_deHydtase_CS"/>
</dbReference>
<dbReference type="UniPathway" id="UPA00031">
    <property type="reaction ID" value="UER00011"/>
</dbReference>
<dbReference type="InterPro" id="IPR000807">
    <property type="entry name" value="ImidazoleglycerolP_deHydtase"/>
</dbReference>
<accession>A0A011VU04</accession>
<dbReference type="InterPro" id="IPR038494">
    <property type="entry name" value="IGPD_sf"/>
</dbReference>
<dbReference type="HAMAP" id="MF_00076">
    <property type="entry name" value="HisB"/>
    <property type="match status" value="1"/>
</dbReference>
<dbReference type="GO" id="GO:0005737">
    <property type="term" value="C:cytoplasm"/>
    <property type="evidence" value="ECO:0007669"/>
    <property type="project" value="UniProtKB-SubCell"/>
</dbReference>
<organism evidence="8 9">
    <name type="scientific">Ruminococcus albus SY3</name>
    <dbReference type="NCBI Taxonomy" id="1341156"/>
    <lineage>
        <taxon>Bacteria</taxon>
        <taxon>Bacillati</taxon>
        <taxon>Bacillota</taxon>
        <taxon>Clostridia</taxon>
        <taxon>Eubacteriales</taxon>
        <taxon>Oscillospiraceae</taxon>
        <taxon>Ruminococcus</taxon>
    </lineage>
</organism>
<protein>
    <recommendedName>
        <fullName evidence="2 6">Imidazoleglycerol-phosphate dehydratase</fullName>
        <shortName evidence="6">IGPD</shortName>
        <ecNumber evidence="6 7">4.2.1.19</ecNumber>
    </recommendedName>
</protein>
<comment type="similarity">
    <text evidence="6 7">Belongs to the imidazoleglycerol-phosphate dehydratase family.</text>
</comment>
<comment type="subcellular location">
    <subcellularLocation>
        <location evidence="6 7">Cytoplasm</location>
    </subcellularLocation>
</comment>
<dbReference type="CDD" id="cd07914">
    <property type="entry name" value="IGPD"/>
    <property type="match status" value="1"/>
</dbReference>
<gene>
    <name evidence="6 8" type="primary">hisB</name>
    <name evidence="8" type="ORF">RASY3_17445</name>
</gene>
<dbReference type="AlphaFoldDB" id="A0A011VU04"/>
<keyword evidence="5 6" id="KW-0456">Lyase</keyword>
<dbReference type="GO" id="GO:0000105">
    <property type="term" value="P:L-histidine biosynthetic process"/>
    <property type="evidence" value="ECO:0007669"/>
    <property type="project" value="UniProtKB-UniRule"/>
</dbReference>
<evidence type="ECO:0000256" key="5">
    <source>
        <dbReference type="ARBA" id="ARBA00023239"/>
    </source>
</evidence>
<comment type="pathway">
    <text evidence="1 6 7">Amino-acid biosynthesis; L-histidine biosynthesis; L-histidine from 5-phospho-alpha-D-ribose 1-diphosphate: step 6/9.</text>
</comment>
<dbReference type="PANTHER" id="PTHR23133:SF2">
    <property type="entry name" value="IMIDAZOLEGLYCEROL-PHOSPHATE DEHYDRATASE"/>
    <property type="match status" value="1"/>
</dbReference>
<dbReference type="RefSeq" id="WP_037290246.1">
    <property type="nucleotide sequence ID" value="NZ_JEOB01000004.1"/>
</dbReference>
<evidence type="ECO:0000256" key="2">
    <source>
        <dbReference type="ARBA" id="ARBA00016664"/>
    </source>
</evidence>
<evidence type="ECO:0000256" key="3">
    <source>
        <dbReference type="ARBA" id="ARBA00022605"/>
    </source>
</evidence>
<dbReference type="EC" id="4.2.1.19" evidence="6 7"/>
<dbReference type="PANTHER" id="PTHR23133">
    <property type="entry name" value="IMIDAZOLEGLYCEROL-PHOSPHATE DEHYDRATASE HIS7"/>
    <property type="match status" value="1"/>
</dbReference>
<dbReference type="InterPro" id="IPR020568">
    <property type="entry name" value="Ribosomal_Su5_D2-typ_SF"/>
</dbReference>
<keyword evidence="6" id="KW-0963">Cytoplasm</keyword>
<dbReference type="Proteomes" id="UP000021369">
    <property type="component" value="Unassembled WGS sequence"/>
</dbReference>
<dbReference type="Pfam" id="PF00475">
    <property type="entry name" value="IGPD"/>
    <property type="match status" value="1"/>
</dbReference>
<dbReference type="FunFam" id="3.30.230.40:FF:000001">
    <property type="entry name" value="Imidazoleglycerol-phosphate dehydratase HisB"/>
    <property type="match status" value="1"/>
</dbReference>
<dbReference type="NCBIfam" id="NF002114">
    <property type="entry name" value="PRK00951.2-4"/>
    <property type="match status" value="1"/>
</dbReference>
<dbReference type="PROSITE" id="PS00955">
    <property type="entry name" value="IGP_DEHYDRATASE_2"/>
    <property type="match status" value="1"/>
</dbReference>
<dbReference type="GO" id="GO:0004424">
    <property type="term" value="F:imidazoleglycerol-phosphate dehydratase activity"/>
    <property type="evidence" value="ECO:0007669"/>
    <property type="project" value="UniProtKB-UniRule"/>
</dbReference>
<dbReference type="NCBIfam" id="NF002111">
    <property type="entry name" value="PRK00951.2-1"/>
    <property type="match status" value="1"/>
</dbReference>
<dbReference type="NCBIfam" id="NF002109">
    <property type="entry name" value="PRK00951.1-5"/>
    <property type="match status" value="1"/>
</dbReference>
<evidence type="ECO:0000256" key="1">
    <source>
        <dbReference type="ARBA" id="ARBA00005047"/>
    </source>
</evidence>
<dbReference type="FunFam" id="3.30.230.40:FF:000003">
    <property type="entry name" value="Imidazoleglycerol-phosphate dehydratase HisB"/>
    <property type="match status" value="1"/>
</dbReference>
<dbReference type="SUPFAM" id="SSF54211">
    <property type="entry name" value="Ribosomal protein S5 domain 2-like"/>
    <property type="match status" value="2"/>
</dbReference>
<dbReference type="PROSITE" id="PS00954">
    <property type="entry name" value="IGP_DEHYDRATASE_1"/>
    <property type="match status" value="1"/>
</dbReference>
<evidence type="ECO:0000256" key="4">
    <source>
        <dbReference type="ARBA" id="ARBA00023102"/>
    </source>
</evidence>
<comment type="caution">
    <text evidence="8">The sequence shown here is derived from an EMBL/GenBank/DDBJ whole genome shotgun (WGS) entry which is preliminary data.</text>
</comment>
<evidence type="ECO:0000256" key="6">
    <source>
        <dbReference type="HAMAP-Rule" id="MF_00076"/>
    </source>
</evidence>
<dbReference type="PATRIC" id="fig|1341156.4.peg.3090"/>
<dbReference type="OrthoDB" id="9790411at2"/>
<reference evidence="8 9" key="1">
    <citation type="submission" date="2013-06" db="EMBL/GenBank/DDBJ databases">
        <title>Rumen cellulosomics: divergent fiber-degrading strategies revealed by comparative genome-wide analysis of six Ruminococcal strains.</title>
        <authorList>
            <person name="Dassa B."/>
            <person name="Borovok I."/>
            <person name="Lamed R."/>
            <person name="Flint H."/>
            <person name="Yeoman C.J."/>
            <person name="White B."/>
            <person name="Bayer E.A."/>
        </authorList>
    </citation>
    <scope>NUCLEOTIDE SEQUENCE [LARGE SCALE GENOMIC DNA]</scope>
    <source>
        <strain evidence="8 9">SY3</strain>
    </source>
</reference>
<sequence length="192" mass="21106">MRKAEIKRKTRETDIEVFVDLDGSGKVEIDTGIGFFDHMLTAFGVHSGIDLKVKCEGDLYVDAHHSVEDTGICIGKAFAEALGDKGGIARYGSAYVPMDEALSFCSLDISGRPFLVFKAEFHDDRCGQYDNCLTEEFFRAFAFNAGITLHVKEEYGNNDHHIIEAMFKAVAHALKDAMTETGKGVLSTKGVL</sequence>
<keyword evidence="3 6" id="KW-0028">Amino-acid biosynthesis</keyword>
<evidence type="ECO:0000313" key="8">
    <source>
        <dbReference type="EMBL" id="EXM38078.1"/>
    </source>
</evidence>
<proteinExistence type="inferred from homology"/>
<evidence type="ECO:0000256" key="7">
    <source>
        <dbReference type="RuleBase" id="RU000599"/>
    </source>
</evidence>
<keyword evidence="9" id="KW-1185">Reference proteome</keyword>
<comment type="catalytic activity">
    <reaction evidence="6 7">
        <text>D-erythro-1-(imidazol-4-yl)glycerol 3-phosphate = 3-(imidazol-4-yl)-2-oxopropyl phosphate + H2O</text>
        <dbReference type="Rhea" id="RHEA:11040"/>
        <dbReference type="ChEBI" id="CHEBI:15377"/>
        <dbReference type="ChEBI" id="CHEBI:57766"/>
        <dbReference type="ChEBI" id="CHEBI:58278"/>
        <dbReference type="EC" id="4.2.1.19"/>
    </reaction>
</comment>
<dbReference type="Gene3D" id="3.30.230.40">
    <property type="entry name" value="Imidazole glycerol phosphate dehydratase, domain 1"/>
    <property type="match status" value="2"/>
</dbReference>